<evidence type="ECO:0000313" key="3">
    <source>
        <dbReference type="EMBL" id="GHP11378.1"/>
    </source>
</evidence>
<dbReference type="SMART" id="SM00698">
    <property type="entry name" value="MORN"/>
    <property type="match status" value="2"/>
</dbReference>
<dbReference type="InterPro" id="IPR003409">
    <property type="entry name" value="MORN"/>
</dbReference>
<feature type="region of interest" description="Disordered" evidence="2">
    <location>
        <begin position="684"/>
        <end position="712"/>
    </location>
</feature>
<feature type="compositionally biased region" description="Pro residues" evidence="2">
    <location>
        <begin position="694"/>
        <end position="706"/>
    </location>
</feature>
<feature type="region of interest" description="Disordered" evidence="2">
    <location>
        <begin position="37"/>
        <end position="62"/>
    </location>
</feature>
<proteinExistence type="predicted"/>
<accession>A0A830HWR2</accession>
<evidence type="ECO:0000256" key="1">
    <source>
        <dbReference type="ARBA" id="ARBA00022737"/>
    </source>
</evidence>
<feature type="compositionally biased region" description="Low complexity" evidence="2">
    <location>
        <begin position="42"/>
        <end position="53"/>
    </location>
</feature>
<dbReference type="OrthoDB" id="423343at2759"/>
<feature type="compositionally biased region" description="Acidic residues" evidence="2">
    <location>
        <begin position="684"/>
        <end position="693"/>
    </location>
</feature>
<keyword evidence="4" id="KW-1185">Reference proteome</keyword>
<keyword evidence="1" id="KW-0677">Repeat</keyword>
<dbReference type="AlphaFoldDB" id="A0A830HWR2"/>
<protein>
    <submittedName>
        <fullName evidence="3">Uncharacterized protein</fullName>
    </submittedName>
</protein>
<reference evidence="3" key="1">
    <citation type="submission" date="2020-10" db="EMBL/GenBank/DDBJ databases">
        <title>Unveiling of a novel bifunctional photoreceptor, Dualchrome1, isolated from a cosmopolitan green alga.</title>
        <authorList>
            <person name="Suzuki S."/>
            <person name="Kawachi M."/>
        </authorList>
    </citation>
    <scope>NUCLEOTIDE SEQUENCE</scope>
    <source>
        <strain evidence="3">NIES 2893</strain>
    </source>
</reference>
<gene>
    <name evidence="3" type="ORF">PPROV_001010600</name>
</gene>
<dbReference type="Proteomes" id="UP000660262">
    <property type="component" value="Unassembled WGS sequence"/>
</dbReference>
<dbReference type="Pfam" id="PF02493">
    <property type="entry name" value="MORN"/>
    <property type="match status" value="2"/>
</dbReference>
<organism evidence="3 4">
    <name type="scientific">Pycnococcus provasolii</name>
    <dbReference type="NCBI Taxonomy" id="41880"/>
    <lineage>
        <taxon>Eukaryota</taxon>
        <taxon>Viridiplantae</taxon>
        <taxon>Chlorophyta</taxon>
        <taxon>Pseudoscourfieldiophyceae</taxon>
        <taxon>Pseudoscourfieldiales</taxon>
        <taxon>Pycnococcaceae</taxon>
        <taxon>Pycnococcus</taxon>
    </lineage>
</organism>
<sequence>MSSGHNGRRTGISAMNPFTVSASHSQENPVISSLAAANDDVSSTSSPPATQTSFNSGSSGWRATKNTDGATVYVGPRFDELSEFQRTLTRADGTPFADSAELKQAMRNVASDFYNVRQRDMEEDEQWSNKQMRDWFNWDGYSLHEHWNYPDEYDIDPEQVTPERLEAVSKYAKWPRGKTSPSRRFGHTLTSQTDKEYMRGRFSIRDWDGVLHRQNVREEKRRNAKSDYFKDWALSEKNDYPSEDKHELSMGFMVSRSHALMAFPAQTVKWSSRFFKDGTTYEGLRRNTRLNGLGNLKFGLLPQQRVGKSVIYPAGFQNAKTGDTYVGEFRNNRAWGLGTYSSIEEAEVFEGEFYQGRRHGCGRVTKYKPFLDMLKETGDPVAAKRYWDELLADPETRPLVREMGTWQWDQKISDVRDPTNLIVERGWCDEPEVDGTVQETKNVTMAARMFANKPKGQVIRYTASDQLTEVPVDPEQDPVVYTPGTEWMMPGPLGQLSRVPDNPYIHNRLKHAHALWTHVWRKWNVVPDAEDIREADQRVETAQNISENYVQDNFQLSRKGFPDYEKSKQDRWRRIKNAGKLDKYWPYMPNGELYDPDGDVGDVAPNSLHPDPYKLIPPAYDGKVPGVVSNNMRGVKSKVLDDYVAGKPTKDQYNLKDFVMKGHPMEGEYREEVDRIAKIAGIEDLPEDDEEEAPPPSDSPPTPPADAPKKKKVVKRVVKKVVKKAEPAAEAASLSLSLSRAQVWLAPRARLVAASVRGRAAPVAQAVARPARAARAVAEQWMHSAARSVGK</sequence>
<dbReference type="SUPFAM" id="SSF82185">
    <property type="entry name" value="Histone H3 K4-specific methyltransferase SET7/9 N-terminal domain"/>
    <property type="match status" value="1"/>
</dbReference>
<name>A0A830HWR2_9CHLO</name>
<evidence type="ECO:0000256" key="2">
    <source>
        <dbReference type="SAM" id="MobiDB-lite"/>
    </source>
</evidence>
<evidence type="ECO:0000313" key="4">
    <source>
        <dbReference type="Proteomes" id="UP000660262"/>
    </source>
</evidence>
<comment type="caution">
    <text evidence="3">The sequence shown here is derived from an EMBL/GenBank/DDBJ whole genome shotgun (WGS) entry which is preliminary data.</text>
</comment>
<dbReference type="EMBL" id="BNJQ01000034">
    <property type="protein sequence ID" value="GHP11378.1"/>
    <property type="molecule type" value="Genomic_DNA"/>
</dbReference>
<dbReference type="GO" id="GO:0016020">
    <property type="term" value="C:membrane"/>
    <property type="evidence" value="ECO:0007669"/>
    <property type="project" value="UniProtKB-ARBA"/>
</dbReference>